<feature type="domain" description="DinB-like" evidence="5">
    <location>
        <begin position="17"/>
        <end position="139"/>
    </location>
</feature>
<dbReference type="KEGG" id="oni:Osc7112_5660"/>
<evidence type="ECO:0000313" key="7">
    <source>
        <dbReference type="Proteomes" id="UP000010478"/>
    </source>
</evidence>
<organism evidence="6 7">
    <name type="scientific">Phormidium nigroviride PCC 7112</name>
    <dbReference type="NCBI Taxonomy" id="179408"/>
    <lineage>
        <taxon>Bacteria</taxon>
        <taxon>Bacillati</taxon>
        <taxon>Cyanobacteriota</taxon>
        <taxon>Cyanophyceae</taxon>
        <taxon>Oscillatoriophycideae</taxon>
        <taxon>Oscillatoriales</taxon>
        <taxon>Oscillatoriaceae</taxon>
        <taxon>Phormidium</taxon>
    </lineage>
</organism>
<keyword evidence="1" id="KW-0560">Oxidoreductase</keyword>
<dbReference type="EMBL" id="CP003614">
    <property type="protein sequence ID" value="AFZ09875.1"/>
    <property type="molecule type" value="Genomic_DNA"/>
</dbReference>
<comment type="pathway">
    <text evidence="3">Amino-acid biosynthesis; ergothioneine biosynthesis.</text>
</comment>
<dbReference type="eggNOG" id="COG1262">
    <property type="taxonomic scope" value="Bacteria"/>
</dbReference>
<dbReference type="RefSeq" id="WP_015179080.1">
    <property type="nucleotide sequence ID" value="NC_019729.1"/>
</dbReference>
<dbReference type="PANTHER" id="PTHR23150">
    <property type="entry name" value="SULFATASE MODIFYING FACTOR 1, 2"/>
    <property type="match status" value="1"/>
</dbReference>
<dbReference type="AlphaFoldDB" id="K9VRM7"/>
<dbReference type="PATRIC" id="fig|179408.3.peg.7064"/>
<dbReference type="InterPro" id="IPR024775">
    <property type="entry name" value="DinB-like"/>
</dbReference>
<dbReference type="SUPFAM" id="SSF56436">
    <property type="entry name" value="C-type lectin-like"/>
    <property type="match status" value="1"/>
</dbReference>
<evidence type="ECO:0000259" key="4">
    <source>
        <dbReference type="Pfam" id="PF03781"/>
    </source>
</evidence>
<dbReference type="InterPro" id="IPR042095">
    <property type="entry name" value="SUMF_sf"/>
</dbReference>
<dbReference type="InterPro" id="IPR034660">
    <property type="entry name" value="DinB/YfiT-like"/>
</dbReference>
<keyword evidence="2" id="KW-0408">Iron</keyword>
<sequence length="450" mass="51809">MISKSIQSCREAIYRDLQQCRSGTFKLFADIDYDTFCRQAHPDFSPVGWHLGHIAYTEDLWLLQRCAGLQPVFPQYHQLFAADILPKKQRVFLPTLPEVALYLDAVRKKVLDYLEVAPIDEQERLWRFIIQHESQHCETVAFVLQMQRNKEGRHDTNLDTDTGINSLQQRGIKRGIKQQKFPMPNAQFPMPNSQFPIPYSRFPITDSAIEIPGGEFYMGSDAAEALDNERSRHLCYLEAYSIDRYPVTCGQYRDFMESGGYQNPDWWSADGWKWLQGEAVSQPLYWSENPAFNNHPVCGVSWYEAEAYCNFIGKRLPSEAEWEKAASWDAANQTYRIYPWGEQPPNGSLCNHGNNIANTSPVDAFPKGASAIGCWDMLGNVWEWTASTFDAYPGFESYPYRGYSQVYFDGEHRVLKGGSWATFPQALRSTFRNWYYPGVRQIIAGFRCAN</sequence>
<dbReference type="Gene3D" id="1.20.120.450">
    <property type="entry name" value="dinb family like domain"/>
    <property type="match status" value="1"/>
</dbReference>
<name>K9VRM7_9CYAN</name>
<evidence type="ECO:0000256" key="1">
    <source>
        <dbReference type="ARBA" id="ARBA00023002"/>
    </source>
</evidence>
<dbReference type="Gene3D" id="3.90.1580.10">
    <property type="entry name" value="paralog of FGE (formylglycine-generating enzyme)"/>
    <property type="match status" value="1"/>
</dbReference>
<dbReference type="SUPFAM" id="SSF109854">
    <property type="entry name" value="DinB/YfiT-like putative metalloenzymes"/>
    <property type="match status" value="1"/>
</dbReference>
<feature type="domain" description="Sulfatase-modifying factor enzyme-like" evidence="4">
    <location>
        <begin position="207"/>
        <end position="449"/>
    </location>
</feature>
<dbReference type="PANTHER" id="PTHR23150:SF36">
    <property type="entry name" value="HERCYNINE OXYGENASE"/>
    <property type="match status" value="1"/>
</dbReference>
<proteinExistence type="predicted"/>
<protein>
    <recommendedName>
        <fullName evidence="8">Ergothioneine biosynthesis protein EgtB</fullName>
    </recommendedName>
</protein>
<dbReference type="HOGENOM" id="CLU_012431_9_2_3"/>
<dbReference type="InterPro" id="IPR005532">
    <property type="entry name" value="SUMF_dom"/>
</dbReference>
<evidence type="ECO:0000259" key="5">
    <source>
        <dbReference type="Pfam" id="PF12867"/>
    </source>
</evidence>
<reference evidence="6 7" key="1">
    <citation type="submission" date="2012-05" db="EMBL/GenBank/DDBJ databases">
        <title>Finished chromosome of genome of Oscillatoria sp. PCC 7112.</title>
        <authorList>
            <consortium name="US DOE Joint Genome Institute"/>
            <person name="Gugger M."/>
            <person name="Coursin T."/>
            <person name="Rippka R."/>
            <person name="Tandeau De Marsac N."/>
            <person name="Huntemann M."/>
            <person name="Wei C.-L."/>
            <person name="Han J."/>
            <person name="Detter J.C."/>
            <person name="Han C."/>
            <person name="Tapia R."/>
            <person name="Davenport K."/>
            <person name="Daligault H."/>
            <person name="Erkkila T."/>
            <person name="Gu W."/>
            <person name="Munk A.C.C."/>
            <person name="Teshima H."/>
            <person name="Xu Y."/>
            <person name="Chain P."/>
            <person name="Chen A."/>
            <person name="Krypides N."/>
            <person name="Mavromatis K."/>
            <person name="Markowitz V."/>
            <person name="Szeto E."/>
            <person name="Ivanova N."/>
            <person name="Mikhailova N."/>
            <person name="Ovchinnikova G."/>
            <person name="Pagani I."/>
            <person name="Pati A."/>
            <person name="Goodwin L."/>
            <person name="Peters L."/>
            <person name="Pitluck S."/>
            <person name="Woyke T."/>
            <person name="Kerfeld C."/>
        </authorList>
    </citation>
    <scope>NUCLEOTIDE SEQUENCE [LARGE SCALE GENOMIC DNA]</scope>
    <source>
        <strain evidence="6 7">PCC 7112</strain>
    </source>
</reference>
<keyword evidence="7" id="KW-1185">Reference proteome</keyword>
<dbReference type="InterPro" id="IPR051043">
    <property type="entry name" value="Sulfatase_Mod_Factor_Kinase"/>
</dbReference>
<gene>
    <name evidence="6" type="ORF">Osc7112_5660</name>
</gene>
<evidence type="ECO:0000313" key="6">
    <source>
        <dbReference type="EMBL" id="AFZ09875.1"/>
    </source>
</evidence>
<dbReference type="InterPro" id="IPR016187">
    <property type="entry name" value="CTDL_fold"/>
</dbReference>
<evidence type="ECO:0000256" key="3">
    <source>
        <dbReference type="ARBA" id="ARBA00037882"/>
    </source>
</evidence>
<dbReference type="Pfam" id="PF12867">
    <property type="entry name" value="DinB_2"/>
    <property type="match status" value="1"/>
</dbReference>
<dbReference type="STRING" id="179408.Osc7112_5660"/>
<accession>K9VRM7</accession>
<dbReference type="Pfam" id="PF03781">
    <property type="entry name" value="FGE-sulfatase"/>
    <property type="match status" value="1"/>
</dbReference>
<dbReference type="Proteomes" id="UP000010478">
    <property type="component" value="Chromosome"/>
</dbReference>
<evidence type="ECO:0008006" key="8">
    <source>
        <dbReference type="Google" id="ProtNLM"/>
    </source>
</evidence>
<evidence type="ECO:0000256" key="2">
    <source>
        <dbReference type="ARBA" id="ARBA00023004"/>
    </source>
</evidence>
<dbReference type="OrthoDB" id="9768004at2"/>